<comment type="subcellular location">
    <subcellularLocation>
        <location evidence="2">Chromosome</location>
    </subcellularLocation>
    <subcellularLocation>
        <location evidence="1">Nucleus</location>
    </subcellularLocation>
</comment>
<comment type="similarity">
    <text evidence="3 8">Belongs to the histone H4 family.</text>
</comment>
<keyword evidence="5 8" id="KW-0238">DNA-binding</keyword>
<evidence type="ECO:0000256" key="4">
    <source>
        <dbReference type="ARBA" id="ARBA00022454"/>
    </source>
</evidence>
<keyword evidence="7 8" id="KW-0544">Nucleosome core</keyword>
<proteinExistence type="inferred from homology"/>
<evidence type="ECO:0000313" key="9">
    <source>
        <dbReference type="EMBL" id="KAJ7721389.1"/>
    </source>
</evidence>
<dbReference type="Proteomes" id="UP001215598">
    <property type="component" value="Unassembled WGS sequence"/>
</dbReference>
<dbReference type="AlphaFoldDB" id="A0AAD7HIB7"/>
<protein>
    <recommendedName>
        <fullName evidence="8">Histone H4</fullName>
    </recommendedName>
</protein>
<dbReference type="GO" id="GO:0030527">
    <property type="term" value="F:structural constituent of chromatin"/>
    <property type="evidence" value="ECO:0007669"/>
    <property type="project" value="InterPro"/>
</dbReference>
<dbReference type="InterPro" id="IPR001951">
    <property type="entry name" value="Histone_H4"/>
</dbReference>
<evidence type="ECO:0000256" key="1">
    <source>
        <dbReference type="ARBA" id="ARBA00004123"/>
    </source>
</evidence>
<accession>A0AAD7HIB7</accession>
<evidence type="ECO:0000256" key="6">
    <source>
        <dbReference type="ARBA" id="ARBA00023242"/>
    </source>
</evidence>
<evidence type="ECO:0000256" key="7">
    <source>
        <dbReference type="ARBA" id="ARBA00023269"/>
    </source>
</evidence>
<dbReference type="GO" id="GO:0003677">
    <property type="term" value="F:DNA binding"/>
    <property type="evidence" value="ECO:0007669"/>
    <property type="project" value="UniProtKB-KW"/>
</dbReference>
<keyword evidence="6 8" id="KW-0539">Nucleus</keyword>
<comment type="function">
    <text evidence="8">Core component of nucleosome. Nucleosomes wrap and compact DNA into chromatin, limiting DNA accessibility to the cellular machineries which require DNA as a template. Histones thereby play a central role in transcription regulation, DNA repair, DNA replication and chromosomal stability. DNA accessibility is regulated via a complex set of post-translational modifications of histones, also called histone code, and nucleosome remodeling.</text>
</comment>
<dbReference type="InterPro" id="IPR009072">
    <property type="entry name" value="Histone-fold"/>
</dbReference>
<dbReference type="EMBL" id="JARKIB010000230">
    <property type="protein sequence ID" value="KAJ7721389.1"/>
    <property type="molecule type" value="Genomic_DNA"/>
</dbReference>
<evidence type="ECO:0000256" key="3">
    <source>
        <dbReference type="ARBA" id="ARBA00006564"/>
    </source>
</evidence>
<dbReference type="CDD" id="cd22912">
    <property type="entry name" value="HFD_H4"/>
    <property type="match status" value="1"/>
</dbReference>
<name>A0AAD7HIB7_9AGAR</name>
<evidence type="ECO:0000313" key="10">
    <source>
        <dbReference type="Proteomes" id="UP001215598"/>
    </source>
</evidence>
<reference evidence="9" key="1">
    <citation type="submission" date="2023-03" db="EMBL/GenBank/DDBJ databases">
        <title>Massive genome expansion in bonnet fungi (Mycena s.s.) driven by repeated elements and novel gene families across ecological guilds.</title>
        <authorList>
            <consortium name="Lawrence Berkeley National Laboratory"/>
            <person name="Harder C.B."/>
            <person name="Miyauchi S."/>
            <person name="Viragh M."/>
            <person name="Kuo A."/>
            <person name="Thoen E."/>
            <person name="Andreopoulos B."/>
            <person name="Lu D."/>
            <person name="Skrede I."/>
            <person name="Drula E."/>
            <person name="Henrissat B."/>
            <person name="Morin E."/>
            <person name="Kohler A."/>
            <person name="Barry K."/>
            <person name="LaButti K."/>
            <person name="Morin E."/>
            <person name="Salamov A."/>
            <person name="Lipzen A."/>
            <person name="Mereny Z."/>
            <person name="Hegedus B."/>
            <person name="Baldrian P."/>
            <person name="Stursova M."/>
            <person name="Weitz H."/>
            <person name="Taylor A."/>
            <person name="Grigoriev I.V."/>
            <person name="Nagy L.G."/>
            <person name="Martin F."/>
            <person name="Kauserud H."/>
        </authorList>
    </citation>
    <scope>NUCLEOTIDE SEQUENCE</scope>
    <source>
        <strain evidence="9">CBHHK182m</strain>
    </source>
</reference>
<dbReference type="GO" id="GO:0000786">
    <property type="term" value="C:nucleosome"/>
    <property type="evidence" value="ECO:0007669"/>
    <property type="project" value="UniProtKB-KW"/>
</dbReference>
<evidence type="ECO:0000256" key="5">
    <source>
        <dbReference type="ARBA" id="ARBA00023125"/>
    </source>
</evidence>
<evidence type="ECO:0000256" key="2">
    <source>
        <dbReference type="ARBA" id="ARBA00004286"/>
    </source>
</evidence>
<dbReference type="GO" id="GO:0005634">
    <property type="term" value="C:nucleus"/>
    <property type="evidence" value="ECO:0007669"/>
    <property type="project" value="UniProtKB-SubCell"/>
</dbReference>
<organism evidence="9 10">
    <name type="scientific">Mycena metata</name>
    <dbReference type="NCBI Taxonomy" id="1033252"/>
    <lineage>
        <taxon>Eukaryota</taxon>
        <taxon>Fungi</taxon>
        <taxon>Dikarya</taxon>
        <taxon>Basidiomycota</taxon>
        <taxon>Agaricomycotina</taxon>
        <taxon>Agaricomycetes</taxon>
        <taxon>Agaricomycetidae</taxon>
        <taxon>Agaricales</taxon>
        <taxon>Marasmiineae</taxon>
        <taxon>Mycenaceae</taxon>
        <taxon>Mycena</taxon>
    </lineage>
</organism>
<dbReference type="PANTHER" id="PTHR10484">
    <property type="entry name" value="HISTONE H4"/>
    <property type="match status" value="1"/>
</dbReference>
<dbReference type="GO" id="GO:0046982">
    <property type="term" value="F:protein heterodimerization activity"/>
    <property type="evidence" value="ECO:0007669"/>
    <property type="project" value="InterPro"/>
</dbReference>
<dbReference type="PRINTS" id="PR00623">
    <property type="entry name" value="HISTONEH4"/>
</dbReference>
<comment type="caution">
    <text evidence="9">The sequence shown here is derived from an EMBL/GenBank/DDBJ whole genome shotgun (WGS) entry which is preliminary data.</text>
</comment>
<dbReference type="SMART" id="SM00417">
    <property type="entry name" value="H4"/>
    <property type="match status" value="1"/>
</dbReference>
<comment type="subunit">
    <text evidence="8">The nucleosome is a histone octamer containing two molecules each of H2A, H2B, H3 and H4 assembled in one H3-H4 heterotetramer and two H2A-H2B heterodimers. The octamer wraps approximately 147 bp of DNA.</text>
</comment>
<evidence type="ECO:0000256" key="8">
    <source>
        <dbReference type="RuleBase" id="RU000528"/>
    </source>
</evidence>
<gene>
    <name evidence="9" type="ORF">B0H16DRAFT_1335400</name>
</gene>
<dbReference type="SUPFAM" id="SSF47113">
    <property type="entry name" value="Histone-fold"/>
    <property type="match status" value="1"/>
</dbReference>
<keyword evidence="10" id="KW-1185">Reference proteome</keyword>
<feature type="non-terminal residue" evidence="9">
    <location>
        <position position="1"/>
    </location>
</feature>
<dbReference type="Gene3D" id="1.10.20.10">
    <property type="entry name" value="Histone, subunit A"/>
    <property type="match status" value="1"/>
</dbReference>
<sequence length="100" mass="10993">RPAIRCLARRGGVKRISSFICEETRDVLNIFLKNVIRDSVTYTSTASGTSSMYTLNVVYAPNRSGRTLHGLGTEAPCVMSPVRYDIPSCPLFSSLLSIVH</sequence>
<keyword evidence="4 8" id="KW-0158">Chromosome</keyword>